<dbReference type="HOGENOM" id="CLU_056152_0_0_10"/>
<reference evidence="1" key="1">
    <citation type="submission" date="2006-03" db="EMBL/GenBank/DDBJ databases">
        <authorList>
            <person name="Bowman J."/>
            <person name="Ferriera S."/>
            <person name="Johnson J."/>
            <person name="Kravitz S."/>
            <person name="Halpern A."/>
            <person name="Remington K."/>
            <person name="Beeson K."/>
            <person name="Tran B."/>
            <person name="Rogers Y.-H."/>
            <person name="Friedman R."/>
            <person name="Venter J.C."/>
        </authorList>
    </citation>
    <scope>NUCLEOTIDE SEQUENCE [LARGE SCALE GENOMIC DNA]</scope>
    <source>
        <strain evidence="1">ATCC 700755</strain>
    </source>
</reference>
<reference evidence="1" key="2">
    <citation type="submission" date="2012-09" db="EMBL/GenBank/DDBJ databases">
        <title>The complete sequence of Psychroflexus torquis an extreme psychrophile from sea-ice that is stimulated by light.</title>
        <authorList>
            <person name="Feng S."/>
            <person name="Powell S.M."/>
            <person name="Bowman J.P."/>
        </authorList>
    </citation>
    <scope>NUCLEOTIDE SEQUENCE [LARGE SCALE GENOMIC DNA]</scope>
    <source>
        <strain evidence="1">ATCC 700755</strain>
    </source>
</reference>
<dbReference type="GO" id="GO:0042398">
    <property type="term" value="P:modified amino acid biosynthetic process"/>
    <property type="evidence" value="ECO:0007669"/>
    <property type="project" value="InterPro"/>
</dbReference>
<dbReference type="Gene3D" id="3.30.590.20">
    <property type="match status" value="1"/>
</dbReference>
<gene>
    <name evidence="1" type="ordered locus">P700755_003673</name>
</gene>
<keyword evidence="2" id="KW-1185">Reference proteome</keyword>
<evidence type="ECO:0000313" key="1">
    <source>
        <dbReference type="EMBL" id="AFU70263.1"/>
    </source>
</evidence>
<dbReference type="Pfam" id="PF04107">
    <property type="entry name" value="GCS2"/>
    <property type="match status" value="1"/>
</dbReference>
<dbReference type="RefSeq" id="WP_015025809.1">
    <property type="nucleotide sequence ID" value="NC_018721.1"/>
</dbReference>
<evidence type="ECO:0000313" key="2">
    <source>
        <dbReference type="Proteomes" id="UP000008514"/>
    </source>
</evidence>
<dbReference type="PANTHER" id="PTHR36510">
    <property type="entry name" value="GLUTAMATE--CYSTEINE LIGASE 2-RELATED"/>
    <property type="match status" value="1"/>
</dbReference>
<organism evidence="1 2">
    <name type="scientific">Psychroflexus torquis (strain ATCC 700755 / CIP 106069 / ACAM 623)</name>
    <dbReference type="NCBI Taxonomy" id="313595"/>
    <lineage>
        <taxon>Bacteria</taxon>
        <taxon>Pseudomonadati</taxon>
        <taxon>Bacteroidota</taxon>
        <taxon>Flavobacteriia</taxon>
        <taxon>Flavobacteriales</taxon>
        <taxon>Flavobacteriaceae</taxon>
        <taxon>Psychroflexus</taxon>
    </lineage>
</organism>
<keyword evidence="1" id="KW-0436">Ligase</keyword>
<dbReference type="OrthoDB" id="9804786at2"/>
<dbReference type="AlphaFoldDB" id="K4IKB8"/>
<dbReference type="Proteomes" id="UP000008514">
    <property type="component" value="Chromosome"/>
</dbReference>
<dbReference type="EMBL" id="CP003879">
    <property type="protein sequence ID" value="AFU70263.1"/>
    <property type="molecule type" value="Genomic_DNA"/>
</dbReference>
<dbReference type="SUPFAM" id="SSF55931">
    <property type="entry name" value="Glutamine synthetase/guanido kinase"/>
    <property type="match status" value="1"/>
</dbReference>
<name>K4IKB8_PSYTT</name>
<dbReference type="InterPro" id="IPR050141">
    <property type="entry name" value="GCL_type2/YbdK_subfam"/>
</dbReference>
<dbReference type="PANTHER" id="PTHR36510:SF1">
    <property type="entry name" value="GLUTAMATE--CYSTEINE LIGASE 2-RELATED"/>
    <property type="match status" value="1"/>
</dbReference>
<protein>
    <submittedName>
        <fullName evidence="1">Glutamate-cysteine ligase, putative</fullName>
    </submittedName>
</protein>
<dbReference type="InterPro" id="IPR014746">
    <property type="entry name" value="Gln_synth/guanido_kin_cat_dom"/>
</dbReference>
<sequence>MKYHLFEVFGIELEYMLVDSSTGRIKPAVDELMKLKTGQLVSDVDNGAIEWSNELAAHVIELKTNGPTKDLNQLDLEFHKNILEINKLLKLKEMVLWPTASHPLMNPDLEMKLWEHSYSDVYALYNRIFDCKGHGWSNVQSMHINLPFYDDLEFEKLHAAVRLILPILPALSASSPILDRKNTGFKDARMNMYLTNQQQIPEMTGKVIPEQVFTQHDYQIKIFDPINTAIAPYDKENILEHHFLNSRGAIARFDRNAIEIRVLDLQECPLADISISCFIVEVLKELVDEVHSSLIDQKSWHENDLFDILETTICQAEGATVINEKYLKVLGINSESMRVSSIWTHLFERVSHRMDKRHQDAIGLILTNGSLSTRILEAIQDDYSEANILRVYKHLENCLSTNQLFQS</sequence>
<accession>K4IKB8</accession>
<dbReference type="GO" id="GO:0004357">
    <property type="term" value="F:glutamate-cysteine ligase activity"/>
    <property type="evidence" value="ECO:0007669"/>
    <property type="project" value="InterPro"/>
</dbReference>
<dbReference type="eggNOG" id="COG2170">
    <property type="taxonomic scope" value="Bacteria"/>
</dbReference>
<dbReference type="STRING" id="313595.P700755_003673"/>
<proteinExistence type="predicted"/>
<dbReference type="InterPro" id="IPR006336">
    <property type="entry name" value="GCS2"/>
</dbReference>
<dbReference type="KEGG" id="ptq:P700755_003673"/>